<sequence>MDAFFELATPVPSEEILSASGTDQVPTNAERTGAARIVITDYAHVASMTSSHFSFAHRTILFSASFLGYL</sequence>
<gene>
    <name evidence="1" type="ORF">A0H81_08654</name>
</gene>
<proteinExistence type="predicted"/>
<dbReference type="Proteomes" id="UP000092993">
    <property type="component" value="Unassembled WGS sequence"/>
</dbReference>
<evidence type="ECO:0000313" key="2">
    <source>
        <dbReference type="Proteomes" id="UP000092993"/>
    </source>
</evidence>
<dbReference type="EMBL" id="LUGG01000011">
    <property type="protein sequence ID" value="OBZ71182.1"/>
    <property type="molecule type" value="Genomic_DNA"/>
</dbReference>
<protein>
    <submittedName>
        <fullName evidence="1">Uncharacterized protein</fullName>
    </submittedName>
</protein>
<comment type="caution">
    <text evidence="1">The sequence shown here is derived from an EMBL/GenBank/DDBJ whole genome shotgun (WGS) entry which is preliminary data.</text>
</comment>
<evidence type="ECO:0000313" key="1">
    <source>
        <dbReference type="EMBL" id="OBZ71182.1"/>
    </source>
</evidence>
<dbReference type="AlphaFoldDB" id="A0A1C7M2S7"/>
<keyword evidence="2" id="KW-1185">Reference proteome</keyword>
<reference evidence="1 2" key="1">
    <citation type="submission" date="2016-03" db="EMBL/GenBank/DDBJ databases">
        <title>Whole genome sequencing of Grifola frondosa 9006-11.</title>
        <authorList>
            <person name="Min B."/>
            <person name="Park H."/>
            <person name="Kim J.-G."/>
            <person name="Cho H."/>
            <person name="Oh Y.-L."/>
            <person name="Kong W.-S."/>
            <person name="Choi I.-G."/>
        </authorList>
    </citation>
    <scope>NUCLEOTIDE SEQUENCE [LARGE SCALE GENOMIC DNA]</scope>
    <source>
        <strain evidence="1 2">9006-11</strain>
    </source>
</reference>
<organism evidence="1 2">
    <name type="scientific">Grifola frondosa</name>
    <name type="common">Maitake</name>
    <name type="synonym">Polyporus frondosus</name>
    <dbReference type="NCBI Taxonomy" id="5627"/>
    <lineage>
        <taxon>Eukaryota</taxon>
        <taxon>Fungi</taxon>
        <taxon>Dikarya</taxon>
        <taxon>Basidiomycota</taxon>
        <taxon>Agaricomycotina</taxon>
        <taxon>Agaricomycetes</taxon>
        <taxon>Polyporales</taxon>
        <taxon>Grifolaceae</taxon>
        <taxon>Grifola</taxon>
    </lineage>
</organism>
<accession>A0A1C7M2S7</accession>
<name>A0A1C7M2S7_GRIFR</name>